<keyword evidence="10" id="KW-0809">Transit peptide</keyword>
<feature type="domain" description="Peptidase S26" evidence="13">
    <location>
        <begin position="65"/>
        <end position="215"/>
    </location>
</feature>
<organism evidence="14 15">
    <name type="scientific">Spirodela intermedia</name>
    <name type="common">Intermediate duckweed</name>
    <dbReference type="NCBI Taxonomy" id="51605"/>
    <lineage>
        <taxon>Eukaryota</taxon>
        <taxon>Viridiplantae</taxon>
        <taxon>Streptophyta</taxon>
        <taxon>Embryophyta</taxon>
        <taxon>Tracheophyta</taxon>
        <taxon>Spermatophyta</taxon>
        <taxon>Magnoliopsida</taxon>
        <taxon>Liliopsida</taxon>
        <taxon>Araceae</taxon>
        <taxon>Lemnoideae</taxon>
        <taxon>Spirodela</taxon>
    </lineage>
</organism>
<evidence type="ECO:0000256" key="2">
    <source>
        <dbReference type="ARBA" id="ARBA00004229"/>
    </source>
</evidence>
<dbReference type="PRINTS" id="PR00727">
    <property type="entry name" value="LEADERPTASE"/>
</dbReference>
<dbReference type="OrthoDB" id="308440at2759"/>
<keyword evidence="7" id="KW-0934">Plastid</keyword>
<dbReference type="InterPro" id="IPR019758">
    <property type="entry name" value="Pept_S26A_signal_pept_1_CS"/>
</dbReference>
<accession>A0A7I8KIB7</accession>
<dbReference type="NCBIfam" id="TIGR02227">
    <property type="entry name" value="sigpep_I_bact"/>
    <property type="match status" value="1"/>
</dbReference>
<evidence type="ECO:0000256" key="5">
    <source>
        <dbReference type="ARBA" id="ARBA00013208"/>
    </source>
</evidence>
<comment type="catalytic activity">
    <reaction evidence="1">
        <text>Cleavage of hydrophobic, N-terminal signal or leader sequences from secreted and periplasmic proteins.</text>
        <dbReference type="EC" id="3.4.21.89"/>
    </reaction>
</comment>
<dbReference type="Proteomes" id="UP000663760">
    <property type="component" value="Chromosome 5"/>
</dbReference>
<evidence type="ECO:0000256" key="9">
    <source>
        <dbReference type="ARBA" id="ARBA00022801"/>
    </source>
</evidence>
<dbReference type="PANTHER" id="PTHR43390">
    <property type="entry name" value="SIGNAL PEPTIDASE I"/>
    <property type="match status" value="1"/>
</dbReference>
<dbReference type="InterPro" id="IPR019533">
    <property type="entry name" value="Peptidase_S26"/>
</dbReference>
<evidence type="ECO:0000256" key="4">
    <source>
        <dbReference type="ARBA" id="ARBA00009370"/>
    </source>
</evidence>
<evidence type="ECO:0000313" key="15">
    <source>
        <dbReference type="Proteomes" id="UP000663760"/>
    </source>
</evidence>
<dbReference type="Gene3D" id="2.10.109.10">
    <property type="entry name" value="Umud Fragment, subunit A"/>
    <property type="match status" value="1"/>
</dbReference>
<dbReference type="InterPro" id="IPR036286">
    <property type="entry name" value="LexA/Signal_pep-like_sf"/>
</dbReference>
<dbReference type="GO" id="GO:0009003">
    <property type="term" value="F:signal peptidase activity"/>
    <property type="evidence" value="ECO:0007669"/>
    <property type="project" value="UniProtKB-EC"/>
</dbReference>
<dbReference type="EMBL" id="LR746268">
    <property type="protein sequence ID" value="CAA7396745.1"/>
    <property type="molecule type" value="Genomic_DNA"/>
</dbReference>
<dbReference type="GO" id="GO:0009535">
    <property type="term" value="C:chloroplast thylakoid membrane"/>
    <property type="evidence" value="ECO:0007669"/>
    <property type="project" value="TreeGrafter"/>
</dbReference>
<name>A0A7I8KIB7_SPIIN</name>
<dbReference type="PROSITE" id="PS00761">
    <property type="entry name" value="SPASE_I_3"/>
    <property type="match status" value="1"/>
</dbReference>
<feature type="active site" evidence="12">
    <location>
        <position position="137"/>
    </location>
</feature>
<feature type="active site" evidence="12">
    <location>
        <position position="87"/>
    </location>
</feature>
<dbReference type="GO" id="GO:0004252">
    <property type="term" value="F:serine-type endopeptidase activity"/>
    <property type="evidence" value="ECO:0007669"/>
    <property type="project" value="InterPro"/>
</dbReference>
<proteinExistence type="inferred from homology"/>
<dbReference type="PROSITE" id="PS00501">
    <property type="entry name" value="SPASE_I_1"/>
    <property type="match status" value="1"/>
</dbReference>
<keyword evidence="11" id="KW-0472">Membrane</keyword>
<comment type="similarity">
    <text evidence="4">Belongs to the peptidase S26 family.</text>
</comment>
<evidence type="ECO:0000256" key="8">
    <source>
        <dbReference type="ARBA" id="ARBA00022670"/>
    </source>
</evidence>
<keyword evidence="15" id="KW-1185">Reference proteome</keyword>
<dbReference type="PANTHER" id="PTHR43390:SF1">
    <property type="entry name" value="CHLOROPLAST PROCESSING PEPTIDASE"/>
    <property type="match status" value="1"/>
</dbReference>
<dbReference type="SUPFAM" id="SSF51306">
    <property type="entry name" value="LexA/Signal peptidase"/>
    <property type="match status" value="1"/>
</dbReference>
<dbReference type="InterPro" id="IPR000223">
    <property type="entry name" value="Pept_S26A_signal_pept_1"/>
</dbReference>
<evidence type="ECO:0000256" key="12">
    <source>
        <dbReference type="PIRSR" id="PIRSR600223-1"/>
    </source>
</evidence>
<evidence type="ECO:0000259" key="13">
    <source>
        <dbReference type="Pfam" id="PF10502"/>
    </source>
</evidence>
<keyword evidence="8" id="KW-0645">Protease</keyword>
<dbReference type="GO" id="GO:0006465">
    <property type="term" value="P:signal peptide processing"/>
    <property type="evidence" value="ECO:0007669"/>
    <property type="project" value="InterPro"/>
</dbReference>
<dbReference type="GO" id="GO:0010027">
    <property type="term" value="P:thylakoid membrane organization"/>
    <property type="evidence" value="ECO:0007669"/>
    <property type="project" value="TreeGrafter"/>
</dbReference>
<gene>
    <name evidence="14" type="ORF">SI8410_05007408</name>
</gene>
<evidence type="ECO:0000256" key="6">
    <source>
        <dbReference type="ARBA" id="ARBA00022528"/>
    </source>
</evidence>
<evidence type="ECO:0000256" key="10">
    <source>
        <dbReference type="ARBA" id="ARBA00022946"/>
    </source>
</evidence>
<dbReference type="AlphaFoldDB" id="A0A7I8KIB7"/>
<evidence type="ECO:0000256" key="1">
    <source>
        <dbReference type="ARBA" id="ARBA00000677"/>
    </source>
</evidence>
<keyword evidence="9" id="KW-0378">Hydrolase</keyword>
<dbReference type="Pfam" id="PF10502">
    <property type="entry name" value="Peptidase_S26"/>
    <property type="match status" value="1"/>
</dbReference>
<protein>
    <recommendedName>
        <fullName evidence="5">signal peptidase I</fullName>
        <ecNumber evidence="5">3.4.21.89</ecNumber>
    </recommendedName>
</protein>
<evidence type="ECO:0000256" key="3">
    <source>
        <dbReference type="ARBA" id="ARBA00004370"/>
    </source>
</evidence>
<dbReference type="EC" id="3.4.21.89" evidence="5"/>
<reference evidence="14" key="1">
    <citation type="submission" date="2020-02" db="EMBL/GenBank/DDBJ databases">
        <authorList>
            <person name="Scholz U."/>
            <person name="Mascher M."/>
            <person name="Fiebig A."/>
        </authorList>
    </citation>
    <scope>NUCLEOTIDE SEQUENCE</scope>
</reference>
<evidence type="ECO:0000256" key="7">
    <source>
        <dbReference type="ARBA" id="ARBA00022640"/>
    </source>
</evidence>
<keyword evidence="6" id="KW-0150">Chloroplast</keyword>
<evidence type="ECO:0000313" key="14">
    <source>
        <dbReference type="EMBL" id="CAA7396745.1"/>
    </source>
</evidence>
<sequence>MCFLKPSPIFRPSTWTSGRKFLASLRGISSLFPLNRKTVGESGNRKSAESRWSFLNWWPSIDTVKLFLVLLLISAMFAEIRCIVSSSMCPTLQAGDRVVIEKVSYYLRNPSINDIILFRPPKNLQDIGYKKEDVLIKRIVAKAGDFVEVRQGELSINGAAQKEISTARQPAHRIESLRVPPGHVYVVGDNRSNSCDSRVWGPLPLSHVIGRHFFCCSRSPPQYPSNGKAGNGEG</sequence>
<dbReference type="CDD" id="cd06530">
    <property type="entry name" value="S26_SPase_I"/>
    <property type="match status" value="1"/>
</dbReference>
<dbReference type="InterPro" id="IPR019756">
    <property type="entry name" value="Pept_S26A_signal_pept_1_Ser-AS"/>
</dbReference>
<dbReference type="FunFam" id="2.10.109.10:FF:000012">
    <property type="entry name" value="Peptidase/ serine-type peptidase"/>
    <property type="match status" value="1"/>
</dbReference>
<comment type="subcellular location">
    <subcellularLocation>
        <location evidence="3">Membrane</location>
    </subcellularLocation>
    <subcellularLocation>
        <location evidence="2">Plastid</location>
        <location evidence="2">Chloroplast</location>
    </subcellularLocation>
</comment>
<evidence type="ECO:0000256" key="11">
    <source>
        <dbReference type="ARBA" id="ARBA00023136"/>
    </source>
</evidence>